<reference evidence="3" key="1">
    <citation type="submission" date="2018-08" db="EMBL/GenBank/DDBJ databases">
        <authorList>
            <person name="Zhang J."/>
            <person name="Du Z.-J."/>
        </authorList>
    </citation>
    <scope>NUCLEOTIDE SEQUENCE [LARGE SCALE GENOMIC DNA]</scope>
    <source>
        <strain evidence="3">KCTC 52655</strain>
    </source>
</reference>
<organism evidence="2 3">
    <name type="scientific">Alteromonas aestuariivivens</name>
    <dbReference type="NCBI Taxonomy" id="1938339"/>
    <lineage>
        <taxon>Bacteria</taxon>
        <taxon>Pseudomonadati</taxon>
        <taxon>Pseudomonadota</taxon>
        <taxon>Gammaproteobacteria</taxon>
        <taxon>Alteromonadales</taxon>
        <taxon>Alteromonadaceae</taxon>
        <taxon>Alteromonas/Salinimonas group</taxon>
        <taxon>Alteromonas</taxon>
    </lineage>
</organism>
<accession>A0A3D8MBS8</accession>
<feature type="transmembrane region" description="Helical" evidence="1">
    <location>
        <begin position="12"/>
        <end position="30"/>
    </location>
</feature>
<name>A0A3D8MBS8_9ALTE</name>
<protein>
    <submittedName>
        <fullName evidence="2">Uncharacterized protein</fullName>
    </submittedName>
</protein>
<keyword evidence="3" id="KW-1185">Reference proteome</keyword>
<evidence type="ECO:0000313" key="3">
    <source>
        <dbReference type="Proteomes" id="UP000256561"/>
    </source>
</evidence>
<evidence type="ECO:0000256" key="1">
    <source>
        <dbReference type="SAM" id="Phobius"/>
    </source>
</evidence>
<keyword evidence="1" id="KW-0472">Membrane</keyword>
<proteinExistence type="predicted"/>
<evidence type="ECO:0000313" key="2">
    <source>
        <dbReference type="EMBL" id="RDV27581.1"/>
    </source>
</evidence>
<dbReference type="Proteomes" id="UP000256561">
    <property type="component" value="Unassembled WGS sequence"/>
</dbReference>
<comment type="caution">
    <text evidence="2">The sequence shown here is derived from an EMBL/GenBank/DDBJ whole genome shotgun (WGS) entry which is preliminary data.</text>
</comment>
<feature type="transmembrane region" description="Helical" evidence="1">
    <location>
        <begin position="42"/>
        <end position="67"/>
    </location>
</feature>
<keyword evidence="1" id="KW-1133">Transmembrane helix</keyword>
<dbReference type="AlphaFoldDB" id="A0A3D8MBS8"/>
<dbReference type="EMBL" id="QRHA01000003">
    <property type="protein sequence ID" value="RDV27581.1"/>
    <property type="molecule type" value="Genomic_DNA"/>
</dbReference>
<sequence>MKIFSKYHNFFSYLNNLTLVIVVVIAIASLKDLDSITIYKVVKAFLYCFCGLIALCLLIALPYDLALSRRDKQMCKRIKIDYNEMFLSLAPKQKQTIRKRFKKLAQSHDESTIDWLNFEEKDGT</sequence>
<keyword evidence="1" id="KW-0812">Transmembrane</keyword>
<gene>
    <name evidence="2" type="ORF">DXV75_06030</name>
</gene>